<dbReference type="GO" id="GO:0009307">
    <property type="term" value="P:DNA restriction-modification system"/>
    <property type="evidence" value="ECO:0007669"/>
    <property type="project" value="InterPro"/>
</dbReference>
<dbReference type="eggNOG" id="COG0338">
    <property type="taxonomic scope" value="Bacteria"/>
</dbReference>
<dbReference type="HOGENOM" id="CLU_063430_4_0_11"/>
<reference evidence="7 8" key="1">
    <citation type="submission" date="2010-12" db="EMBL/GenBank/DDBJ databases">
        <authorList>
            <person name="Muzny D."/>
            <person name="Qin X."/>
            <person name="Buhay C."/>
            <person name="Dugan-Rocha S."/>
            <person name="Ding Y."/>
            <person name="Chen G."/>
            <person name="Hawes A."/>
            <person name="Holder M."/>
            <person name="Jhangiani S."/>
            <person name="Johnson A."/>
            <person name="Khan Z."/>
            <person name="Li Z."/>
            <person name="Liu W."/>
            <person name="Liu X."/>
            <person name="Perez L."/>
            <person name="Shen H."/>
            <person name="Wang Q."/>
            <person name="Watt J."/>
            <person name="Xi L."/>
            <person name="Xin Y."/>
            <person name="Zhou J."/>
            <person name="Deng J."/>
            <person name="Jiang H."/>
            <person name="Liu Y."/>
            <person name="Qu J."/>
            <person name="Song X.-Z."/>
            <person name="Zhang L."/>
            <person name="Villasana D."/>
            <person name="Johnson A."/>
            <person name="Liu J."/>
            <person name="Liyanage D."/>
            <person name="Lorensuhewa L."/>
            <person name="Robinson T."/>
            <person name="Song A."/>
            <person name="Song B.-B."/>
            <person name="Dinh H."/>
            <person name="Thornton R."/>
            <person name="Coyle M."/>
            <person name="Francisco L."/>
            <person name="Jackson L."/>
            <person name="Javaid M."/>
            <person name="Korchina V."/>
            <person name="Kovar C."/>
            <person name="Mata R."/>
            <person name="Mathew T."/>
            <person name="Ngo R."/>
            <person name="Nguyen L."/>
            <person name="Nguyen N."/>
            <person name="Okwuonu G."/>
            <person name="Ongeri F."/>
            <person name="Pham C."/>
            <person name="Simmons D."/>
            <person name="Wilczek-Boney K."/>
            <person name="Hale W."/>
            <person name="Jakkamsetti A."/>
            <person name="Pham P."/>
            <person name="Ruth R."/>
            <person name="San Lucas F."/>
            <person name="Warren J."/>
            <person name="Zhang J."/>
            <person name="Zhao Z."/>
            <person name="Zhou C."/>
            <person name="Zhu D."/>
            <person name="Lee S."/>
            <person name="Bess C."/>
            <person name="Blankenburg K."/>
            <person name="Forbes L."/>
            <person name="Fu Q."/>
            <person name="Gubbala S."/>
            <person name="Hirani K."/>
            <person name="Jayaseelan J.C."/>
            <person name="Lara F."/>
            <person name="Munidasa M."/>
            <person name="Palculict T."/>
            <person name="Patil S."/>
            <person name="Pu L.-L."/>
            <person name="Saada N."/>
            <person name="Tang L."/>
            <person name="Weissenberger G."/>
            <person name="Zhu Y."/>
            <person name="Hemphill L."/>
            <person name="Shang Y."/>
            <person name="Youmans B."/>
            <person name="Ayvaz T."/>
            <person name="Ross M."/>
            <person name="Santibanez J."/>
            <person name="Aqrawi P."/>
            <person name="Gross S."/>
            <person name="Joshi V."/>
            <person name="Fowler G."/>
            <person name="Nazareth L."/>
            <person name="Reid J."/>
            <person name="Worley K."/>
            <person name="Petrosino J."/>
            <person name="Highlander S."/>
            <person name="Gibbs R."/>
        </authorList>
    </citation>
    <scope>NUCLEOTIDE SEQUENCE [LARGE SCALE GENOMIC DNA]</scope>
    <source>
        <strain evidence="7 8">DSM 10105</strain>
    </source>
</reference>
<dbReference type="PANTHER" id="PTHR30481">
    <property type="entry name" value="DNA ADENINE METHYLASE"/>
    <property type="match status" value="1"/>
</dbReference>
<dbReference type="Gene3D" id="3.40.50.150">
    <property type="entry name" value="Vaccinia Virus protein VP39"/>
    <property type="match status" value="1"/>
</dbReference>
<comment type="catalytic activity">
    <reaction evidence="6">
        <text>a 2'-deoxyadenosine in DNA + S-adenosyl-L-methionine = an N(6)-methyl-2'-deoxyadenosine in DNA + S-adenosyl-L-homocysteine + H(+)</text>
        <dbReference type="Rhea" id="RHEA:15197"/>
        <dbReference type="Rhea" id="RHEA-COMP:12418"/>
        <dbReference type="Rhea" id="RHEA-COMP:12419"/>
        <dbReference type="ChEBI" id="CHEBI:15378"/>
        <dbReference type="ChEBI" id="CHEBI:57856"/>
        <dbReference type="ChEBI" id="CHEBI:59789"/>
        <dbReference type="ChEBI" id="CHEBI:90615"/>
        <dbReference type="ChEBI" id="CHEBI:90616"/>
        <dbReference type="EC" id="2.1.1.72"/>
    </reaction>
</comment>
<dbReference type="GO" id="GO:0043565">
    <property type="term" value="F:sequence-specific DNA binding"/>
    <property type="evidence" value="ECO:0007669"/>
    <property type="project" value="TreeGrafter"/>
</dbReference>
<evidence type="ECO:0000256" key="4">
    <source>
        <dbReference type="ARBA" id="ARBA00022679"/>
    </source>
</evidence>
<dbReference type="GO" id="GO:0032259">
    <property type="term" value="P:methylation"/>
    <property type="evidence" value="ECO:0007669"/>
    <property type="project" value="UniProtKB-KW"/>
</dbReference>
<protein>
    <recommendedName>
        <fullName evidence="2">site-specific DNA-methyltransferase (adenine-specific)</fullName>
        <ecNumber evidence="2">2.1.1.72</ecNumber>
    </recommendedName>
</protein>
<dbReference type="SUPFAM" id="SSF53335">
    <property type="entry name" value="S-adenosyl-L-methionine-dependent methyltransferases"/>
    <property type="match status" value="1"/>
</dbReference>
<keyword evidence="3 7" id="KW-0489">Methyltransferase</keyword>
<dbReference type="AlphaFoldDB" id="E6K261"/>
<sequence>MRAIYRLQGENELDNSWPNLINAPTIDDMKAQTLTNGSRTPLRYPGGKGKVTRFVGHLLEINHVDGTYIEPFAGGAGVAINLLLAGYVRRIIINDLDPGVSAFWRTLTQEKNKLVREIKEVPFDSHTSLDEFTASDREQYWERIHNRYLYDRNRSQADIAFDFFMLNRMNVSGILKGGPIGGHSQNGAYNIGARFSKEALIRRIELIANRSNAITVLNDEGSHFCDKLFDGRIPGAHCDNTFMFVDPPYYKQGQNLYNAYATDRMHKLIAEKLQDKGAEWKWIVTYDDAQYIRNIYDDRLNRFEYDITYSANKRGRFKELLFASPSTNVESYDNVNLVKIC</sequence>
<dbReference type="Pfam" id="PF02086">
    <property type="entry name" value="MethyltransfD12"/>
    <property type="match status" value="1"/>
</dbReference>
<dbReference type="EMBL" id="AEON01000002">
    <property type="protein sequence ID" value="EFT82849.1"/>
    <property type="molecule type" value="Genomic_DNA"/>
</dbReference>
<comment type="similarity">
    <text evidence="1">Belongs to the N(4)/N(6)-methyltransferase family.</text>
</comment>
<accession>E6K261</accession>
<keyword evidence="8" id="KW-1185">Reference proteome</keyword>
<organism evidence="7 8">
    <name type="scientific">Parascardovia denticolens DSM 10105 = JCM 12538</name>
    <dbReference type="NCBI Taxonomy" id="864564"/>
    <lineage>
        <taxon>Bacteria</taxon>
        <taxon>Bacillati</taxon>
        <taxon>Actinomycetota</taxon>
        <taxon>Actinomycetes</taxon>
        <taxon>Bifidobacteriales</taxon>
        <taxon>Bifidobacteriaceae</taxon>
        <taxon>Parascardovia</taxon>
    </lineage>
</organism>
<dbReference type="InterPro" id="IPR012263">
    <property type="entry name" value="M_m6A_EcoRV"/>
</dbReference>
<dbReference type="InterPro" id="IPR012327">
    <property type="entry name" value="MeTrfase_D12"/>
</dbReference>
<keyword evidence="4 7" id="KW-0808">Transferase</keyword>
<evidence type="ECO:0000313" key="8">
    <source>
        <dbReference type="Proteomes" id="UP000004946"/>
    </source>
</evidence>
<evidence type="ECO:0000313" key="7">
    <source>
        <dbReference type="EMBL" id="EFT82849.1"/>
    </source>
</evidence>
<dbReference type="InterPro" id="IPR023095">
    <property type="entry name" value="Ade_MeTrfase_dom_2"/>
</dbReference>
<evidence type="ECO:0000256" key="3">
    <source>
        <dbReference type="ARBA" id="ARBA00022603"/>
    </source>
</evidence>
<comment type="caution">
    <text evidence="7">The sequence shown here is derived from an EMBL/GenBank/DDBJ whole genome shotgun (WGS) entry which is preliminary data.</text>
</comment>
<dbReference type="Gene3D" id="1.10.1020.10">
    <property type="entry name" value="Adenine-specific Methyltransferase, Domain 2"/>
    <property type="match status" value="1"/>
</dbReference>
<proteinExistence type="inferred from homology"/>
<dbReference type="InterPro" id="IPR029063">
    <property type="entry name" value="SAM-dependent_MTases_sf"/>
</dbReference>
<dbReference type="Proteomes" id="UP000004946">
    <property type="component" value="Chromosome"/>
</dbReference>
<evidence type="ECO:0000256" key="1">
    <source>
        <dbReference type="ARBA" id="ARBA00006594"/>
    </source>
</evidence>
<dbReference type="GO" id="GO:1904047">
    <property type="term" value="F:S-adenosyl-L-methionine binding"/>
    <property type="evidence" value="ECO:0007669"/>
    <property type="project" value="TreeGrafter"/>
</dbReference>
<gene>
    <name evidence="7" type="ORF">HMPREF0620_1534</name>
</gene>
<dbReference type="PANTHER" id="PTHR30481:SF2">
    <property type="entry name" value="SITE-SPECIFIC DNA-METHYLTRANSFERASE (ADENINE-SPECIFIC)"/>
    <property type="match status" value="1"/>
</dbReference>
<dbReference type="GO" id="GO:0006298">
    <property type="term" value="P:mismatch repair"/>
    <property type="evidence" value="ECO:0007669"/>
    <property type="project" value="TreeGrafter"/>
</dbReference>
<evidence type="ECO:0000256" key="5">
    <source>
        <dbReference type="ARBA" id="ARBA00022691"/>
    </source>
</evidence>
<dbReference type="PRINTS" id="PR00505">
    <property type="entry name" value="D12N6MTFRASE"/>
</dbReference>
<name>E6K261_PARDN</name>
<keyword evidence="5" id="KW-0949">S-adenosyl-L-methionine</keyword>
<evidence type="ECO:0000256" key="2">
    <source>
        <dbReference type="ARBA" id="ARBA00011900"/>
    </source>
</evidence>
<evidence type="ECO:0000256" key="6">
    <source>
        <dbReference type="ARBA" id="ARBA00047942"/>
    </source>
</evidence>
<dbReference type="GO" id="GO:0009007">
    <property type="term" value="F:site-specific DNA-methyltransferase (adenine-specific) activity"/>
    <property type="evidence" value="ECO:0007669"/>
    <property type="project" value="UniProtKB-EC"/>
</dbReference>
<dbReference type="EC" id="2.1.1.72" evidence="2"/>
<dbReference type="PIRSF" id="PIRSF000398">
    <property type="entry name" value="M_m6A_EcoRV"/>
    <property type="match status" value="1"/>
</dbReference>